<gene>
    <name evidence="1" type="primary">Acey_s0167.g139</name>
    <name evidence="1" type="ORF">Y032_0167g139</name>
</gene>
<organism evidence="1 2">
    <name type="scientific">Ancylostoma ceylanicum</name>
    <dbReference type="NCBI Taxonomy" id="53326"/>
    <lineage>
        <taxon>Eukaryota</taxon>
        <taxon>Metazoa</taxon>
        <taxon>Ecdysozoa</taxon>
        <taxon>Nematoda</taxon>
        <taxon>Chromadorea</taxon>
        <taxon>Rhabditida</taxon>
        <taxon>Rhabditina</taxon>
        <taxon>Rhabditomorpha</taxon>
        <taxon>Strongyloidea</taxon>
        <taxon>Ancylostomatidae</taxon>
        <taxon>Ancylostomatinae</taxon>
        <taxon>Ancylostoma</taxon>
    </lineage>
</organism>
<evidence type="ECO:0000313" key="1">
    <source>
        <dbReference type="EMBL" id="EYB94821.1"/>
    </source>
</evidence>
<evidence type="ECO:0000313" key="2">
    <source>
        <dbReference type="Proteomes" id="UP000024635"/>
    </source>
</evidence>
<dbReference type="Gene3D" id="3.10.10.10">
    <property type="entry name" value="HIV Type 1 Reverse Transcriptase, subunit A, domain 1"/>
    <property type="match status" value="1"/>
</dbReference>
<dbReference type="InterPro" id="IPR050951">
    <property type="entry name" value="Retrovirus_Pol_polyprotein"/>
</dbReference>
<comment type="caution">
    <text evidence="1">The sequence shown here is derived from an EMBL/GenBank/DDBJ whole genome shotgun (WGS) entry which is preliminary data.</text>
</comment>
<dbReference type="SUPFAM" id="SSF56672">
    <property type="entry name" value="DNA/RNA polymerases"/>
    <property type="match status" value="1"/>
</dbReference>
<protein>
    <recommendedName>
        <fullName evidence="3">Reverse transcriptase/retrotransposon-derived protein RNase H-like domain-containing protein</fullName>
    </recommendedName>
</protein>
<proteinExistence type="predicted"/>
<dbReference type="Proteomes" id="UP000024635">
    <property type="component" value="Unassembled WGS sequence"/>
</dbReference>
<evidence type="ECO:0008006" key="3">
    <source>
        <dbReference type="Google" id="ProtNLM"/>
    </source>
</evidence>
<dbReference type="InterPro" id="IPR043502">
    <property type="entry name" value="DNA/RNA_pol_sf"/>
</dbReference>
<dbReference type="OrthoDB" id="5862582at2759"/>
<reference evidence="2" key="1">
    <citation type="journal article" date="2015" name="Nat. Genet.">
        <title>The genome and transcriptome of the zoonotic hookworm Ancylostoma ceylanicum identify infection-specific gene families.</title>
        <authorList>
            <person name="Schwarz E.M."/>
            <person name="Hu Y."/>
            <person name="Antoshechkin I."/>
            <person name="Miller M.M."/>
            <person name="Sternberg P.W."/>
            <person name="Aroian R.V."/>
        </authorList>
    </citation>
    <scope>NUCLEOTIDE SEQUENCE</scope>
    <source>
        <strain evidence="2">HY135</strain>
    </source>
</reference>
<dbReference type="PANTHER" id="PTHR37984">
    <property type="entry name" value="PROTEIN CBG26694"/>
    <property type="match status" value="1"/>
</dbReference>
<dbReference type="PANTHER" id="PTHR37984:SF5">
    <property type="entry name" value="PROTEIN NYNRIN-LIKE"/>
    <property type="match status" value="1"/>
</dbReference>
<accession>A0A016SWQ2</accession>
<keyword evidence="2" id="KW-1185">Reference proteome</keyword>
<name>A0A016SWQ2_9BILA</name>
<dbReference type="EMBL" id="JARK01001503">
    <property type="protein sequence ID" value="EYB94821.1"/>
    <property type="molecule type" value="Genomic_DNA"/>
</dbReference>
<sequence>MKLKETYPEVFEEGLGLCTKEKADLQLVGDVRPVFKACRPVPHAAVEAVEKELDRLLEMQVIEPVTHSEWAAPIVCVRKSNGKLRVCADFSTRVKRGVGKNGPQGDPQYFQFFKNF</sequence>
<dbReference type="AlphaFoldDB" id="A0A016SWQ2"/>
<dbReference type="STRING" id="53326.A0A016SWQ2"/>